<sequence>GTRLPTTKSKGGAVRRKFKVSEAVLLVYSEHKINNIKPMTLWSVYSMFKSILNANENVNIIKFTKLIPYLKRKSVGYRPKKSRILTKEEIERFLQEAPDDRFLIERVILIIGVCGALRRDELLKKTIDDIEVKKTVNTVLYPSSY</sequence>
<dbReference type="InterPro" id="IPR011010">
    <property type="entry name" value="DNA_brk_join_enz"/>
</dbReference>
<name>A0ABQ9JD71_9CUCU</name>
<evidence type="ECO:0000256" key="1">
    <source>
        <dbReference type="ARBA" id="ARBA00023172"/>
    </source>
</evidence>
<evidence type="ECO:0000313" key="2">
    <source>
        <dbReference type="EMBL" id="KAJ8975882.1"/>
    </source>
</evidence>
<feature type="non-terminal residue" evidence="2">
    <location>
        <position position="1"/>
    </location>
</feature>
<protein>
    <recommendedName>
        <fullName evidence="4">Tyr recombinase domain-containing protein</fullName>
    </recommendedName>
</protein>
<accession>A0ABQ9JD71</accession>
<dbReference type="InterPro" id="IPR013762">
    <property type="entry name" value="Integrase-like_cat_sf"/>
</dbReference>
<dbReference type="Proteomes" id="UP001162164">
    <property type="component" value="Unassembled WGS sequence"/>
</dbReference>
<keyword evidence="1" id="KW-0233">DNA recombination</keyword>
<dbReference type="Gene3D" id="1.10.443.10">
    <property type="entry name" value="Intergrase catalytic core"/>
    <property type="match status" value="1"/>
</dbReference>
<keyword evidence="3" id="KW-1185">Reference proteome</keyword>
<dbReference type="SUPFAM" id="SSF56349">
    <property type="entry name" value="DNA breaking-rejoining enzymes"/>
    <property type="match status" value="1"/>
</dbReference>
<organism evidence="2 3">
    <name type="scientific">Molorchus minor</name>
    <dbReference type="NCBI Taxonomy" id="1323400"/>
    <lineage>
        <taxon>Eukaryota</taxon>
        <taxon>Metazoa</taxon>
        <taxon>Ecdysozoa</taxon>
        <taxon>Arthropoda</taxon>
        <taxon>Hexapoda</taxon>
        <taxon>Insecta</taxon>
        <taxon>Pterygota</taxon>
        <taxon>Neoptera</taxon>
        <taxon>Endopterygota</taxon>
        <taxon>Coleoptera</taxon>
        <taxon>Polyphaga</taxon>
        <taxon>Cucujiformia</taxon>
        <taxon>Chrysomeloidea</taxon>
        <taxon>Cerambycidae</taxon>
        <taxon>Lamiinae</taxon>
        <taxon>Monochamini</taxon>
        <taxon>Molorchus</taxon>
    </lineage>
</organism>
<gene>
    <name evidence="2" type="ORF">NQ317_009297</name>
</gene>
<reference evidence="2" key="1">
    <citation type="journal article" date="2023" name="Insect Mol. Biol.">
        <title>Genome sequencing provides insights into the evolution of gene families encoding plant cell wall-degrading enzymes in longhorned beetles.</title>
        <authorList>
            <person name="Shin N.R."/>
            <person name="Okamura Y."/>
            <person name="Kirsch R."/>
            <person name="Pauchet Y."/>
        </authorList>
    </citation>
    <scope>NUCLEOTIDE SEQUENCE</scope>
    <source>
        <strain evidence="2">MMC_N1</strain>
    </source>
</reference>
<comment type="caution">
    <text evidence="2">The sequence shown here is derived from an EMBL/GenBank/DDBJ whole genome shotgun (WGS) entry which is preliminary data.</text>
</comment>
<evidence type="ECO:0008006" key="4">
    <source>
        <dbReference type="Google" id="ProtNLM"/>
    </source>
</evidence>
<dbReference type="EMBL" id="JAPWTJ010000751">
    <property type="protein sequence ID" value="KAJ8975882.1"/>
    <property type="molecule type" value="Genomic_DNA"/>
</dbReference>
<proteinExistence type="predicted"/>
<evidence type="ECO:0000313" key="3">
    <source>
        <dbReference type="Proteomes" id="UP001162164"/>
    </source>
</evidence>